<keyword evidence="1" id="KW-0880">Kelch repeat</keyword>
<dbReference type="SMART" id="SM00225">
    <property type="entry name" value="BTB"/>
    <property type="match status" value="1"/>
</dbReference>
<evidence type="ECO:0000259" key="4">
    <source>
        <dbReference type="PROSITE" id="PS50097"/>
    </source>
</evidence>
<dbReference type="InterPro" id="IPR015915">
    <property type="entry name" value="Kelch-typ_b-propeller"/>
</dbReference>
<protein>
    <recommendedName>
        <fullName evidence="4">BTB domain-containing protein</fullName>
    </recommendedName>
</protein>
<dbReference type="Proteomes" id="UP001153712">
    <property type="component" value="Chromosome 12"/>
</dbReference>
<gene>
    <name evidence="5" type="ORF">PHYEVI_LOCUS3125</name>
</gene>
<dbReference type="InterPro" id="IPR011705">
    <property type="entry name" value="BACK"/>
</dbReference>
<dbReference type="Gene3D" id="3.30.710.10">
    <property type="entry name" value="Potassium Channel Kv1.1, Chain A"/>
    <property type="match status" value="1"/>
</dbReference>
<dbReference type="AlphaFoldDB" id="A0A9N9XLZ3"/>
<dbReference type="SMART" id="SM00612">
    <property type="entry name" value="Kelch"/>
    <property type="match status" value="2"/>
</dbReference>
<dbReference type="InterPro" id="IPR011333">
    <property type="entry name" value="SKP1/BTB/POZ_sf"/>
</dbReference>
<keyword evidence="2" id="KW-0677">Repeat</keyword>
<name>A0A9N9XLZ3_PHYSR</name>
<dbReference type="SMART" id="SM00875">
    <property type="entry name" value="BACK"/>
    <property type="match status" value="1"/>
</dbReference>
<dbReference type="Pfam" id="PF07707">
    <property type="entry name" value="BACK"/>
    <property type="match status" value="1"/>
</dbReference>
<evidence type="ECO:0000256" key="2">
    <source>
        <dbReference type="ARBA" id="ARBA00022737"/>
    </source>
</evidence>
<evidence type="ECO:0000256" key="1">
    <source>
        <dbReference type="ARBA" id="ARBA00022441"/>
    </source>
</evidence>
<dbReference type="Pfam" id="PF01344">
    <property type="entry name" value="Kelch_1"/>
    <property type="match status" value="1"/>
</dbReference>
<organism evidence="5 6">
    <name type="scientific">Phyllotreta striolata</name>
    <name type="common">Striped flea beetle</name>
    <name type="synonym">Crioceris striolata</name>
    <dbReference type="NCBI Taxonomy" id="444603"/>
    <lineage>
        <taxon>Eukaryota</taxon>
        <taxon>Metazoa</taxon>
        <taxon>Ecdysozoa</taxon>
        <taxon>Arthropoda</taxon>
        <taxon>Hexapoda</taxon>
        <taxon>Insecta</taxon>
        <taxon>Pterygota</taxon>
        <taxon>Neoptera</taxon>
        <taxon>Endopterygota</taxon>
        <taxon>Coleoptera</taxon>
        <taxon>Polyphaga</taxon>
        <taxon>Cucujiformia</taxon>
        <taxon>Chrysomeloidea</taxon>
        <taxon>Chrysomelidae</taxon>
        <taxon>Galerucinae</taxon>
        <taxon>Alticini</taxon>
        <taxon>Phyllotreta</taxon>
    </lineage>
</organism>
<dbReference type="Pfam" id="PF00651">
    <property type="entry name" value="BTB"/>
    <property type="match status" value="1"/>
</dbReference>
<dbReference type="InterPro" id="IPR000210">
    <property type="entry name" value="BTB/POZ_dom"/>
</dbReference>
<feature type="domain" description="BTB" evidence="4">
    <location>
        <begin position="3"/>
        <end position="70"/>
    </location>
</feature>
<reference evidence="5" key="1">
    <citation type="submission" date="2022-01" db="EMBL/GenBank/DDBJ databases">
        <authorList>
            <person name="King R."/>
        </authorList>
    </citation>
    <scope>NUCLEOTIDE SEQUENCE</scope>
</reference>
<dbReference type="EMBL" id="OU900105">
    <property type="protein sequence ID" value="CAG9856706.1"/>
    <property type="molecule type" value="Genomic_DNA"/>
</dbReference>
<evidence type="ECO:0000313" key="6">
    <source>
        <dbReference type="Proteomes" id="UP001153712"/>
    </source>
</evidence>
<dbReference type="Gene3D" id="2.120.10.80">
    <property type="entry name" value="Kelch-type beta propeller"/>
    <property type="match status" value="1"/>
</dbReference>
<dbReference type="SUPFAM" id="SSF54695">
    <property type="entry name" value="POZ domain"/>
    <property type="match status" value="1"/>
</dbReference>
<proteinExistence type="predicted"/>
<dbReference type="PROSITE" id="PS50097">
    <property type="entry name" value="BTB"/>
    <property type="match status" value="1"/>
</dbReference>
<dbReference type="InterPro" id="IPR006652">
    <property type="entry name" value="Kelch_1"/>
</dbReference>
<accession>A0A9N9XLZ3</accession>
<dbReference type="PANTHER" id="PTHR24412:SF419">
    <property type="entry name" value="KELCH-LIKE PROTEIN 20"/>
    <property type="match status" value="1"/>
</dbReference>
<dbReference type="Gene3D" id="1.25.40.420">
    <property type="match status" value="1"/>
</dbReference>
<dbReference type="OrthoDB" id="10027872at2759"/>
<dbReference type="PANTHER" id="PTHR24412">
    <property type="entry name" value="KELCH PROTEIN"/>
    <property type="match status" value="1"/>
</dbReference>
<sequence length="598" mass="69582">MSDDITLEIEGTFIKCNKNDLMSNSDYFKVMFEGDFVEKSKNTIQLQDVDLKSMNIILTLIWDETYYIEDEDVLMVLQTACMLQFDKIRRVCIDKVIEILSVRNCLKIWVIAEQLDLKVISLKAKTMALEEFLIIKDTDSVLELSLEQVCNYLGSVHLKADNELSVFQTAIKWWYENGEHSSTHLIKLLSCIDFKSIIPDHFREILTYPCVANTDIGKLLKCLSNLISNIKPETDSKDILDKALLLKASKTRIKPSSPCILVKLEDKHANNSEDITVKDKYNRKRHYEVISPNNNVGLYILHLESKSNKFLEFFSLKEKIEGFKLIGYKEYIFMYGGEYTLGRGDWNRSFWAYNTIKDAWQMKSNLPFPRRHFEACIVGSKIYTVGGTGPFRVSQENLFWYDFKEDKWSKEISIPVFDRHIKCCTFMNKVFLFSVTNCCGYAFDQTENWTILPAKIDRHALDNQQGFSLFTYNNKIYLKGKKLIELHLIQDRLQVSTIRKITNKTYCKIESIVCDNLVFTLYGYSENAGIASADFTSSVFSLEKYNLDSGEIEFVFEDTNCIQVNEKLYCINEKFQLFPFVHYTLMQDDELVNCNLLF</sequence>
<keyword evidence="3" id="KW-0009">Actin-binding</keyword>
<dbReference type="GO" id="GO:0003779">
    <property type="term" value="F:actin binding"/>
    <property type="evidence" value="ECO:0007669"/>
    <property type="project" value="UniProtKB-KW"/>
</dbReference>
<keyword evidence="6" id="KW-1185">Reference proteome</keyword>
<evidence type="ECO:0000256" key="3">
    <source>
        <dbReference type="ARBA" id="ARBA00023203"/>
    </source>
</evidence>
<evidence type="ECO:0000313" key="5">
    <source>
        <dbReference type="EMBL" id="CAG9856706.1"/>
    </source>
</evidence>
<dbReference type="SUPFAM" id="SSF117281">
    <property type="entry name" value="Kelch motif"/>
    <property type="match status" value="1"/>
</dbReference>